<feature type="transmembrane region" description="Helical" evidence="2">
    <location>
        <begin position="21"/>
        <end position="37"/>
    </location>
</feature>
<comment type="caution">
    <text evidence="3">The sequence shown here is derived from an EMBL/GenBank/DDBJ whole genome shotgun (WGS) entry which is preliminary data.</text>
</comment>
<keyword evidence="2" id="KW-1133">Transmembrane helix</keyword>
<sequence length="519" mass="52944">MTSSKLRGRSRRAGPQVSARVVLAVLGGTTGFVWLVLPGMTTRTDAPVAITSPAASSPAAAAPTEDGASTADLVLPLVAVGAAGALAGYGYVRRVRRARTRTTPGGAALSPPPVDPGVPDDRARAALVAADDRVRAARDELGFPRELFGADAVAPFTGALREAERELAAAFRMRQRYDDGVPQDPAARRQALAGIVGRCAEAERRLDAAADGFRRLRGLEQGVGAALGVAEARFRELTGCTAAAEAVLGELRERYAATASASVTGYVEQAKDRLVFATVRLNQARQADDAGHPEEAARQLRTAEGAVAQAAVLVEAVERTAGELREAAGLIPAVLTGAETALAPLRDTAGTGGEALAHVLHADSVLSSVRQELTSGRPYDPVGVLRRVVRAIAAPEAARAAVLAAAALLTARGSTAAAADFVATHRGAVSAEARTRLAEAHRLLTAGDSAGADALALEARALAEQDVRVRGNPYTEAPVPAATHTAGTAGAVLGGIVPAQDPDNAHPAGFTGRPGASGA</sequence>
<keyword evidence="4" id="KW-1185">Reference proteome</keyword>
<reference evidence="3 4" key="1">
    <citation type="submission" date="2024-12" db="EMBL/GenBank/DDBJ databases">
        <title>Forecasting of Potato common scab and diversities of Pathogenic streptomyces spp. in china.</title>
        <authorList>
            <person name="Handique U."/>
            <person name="Wu J."/>
        </authorList>
    </citation>
    <scope>NUCLEOTIDE SEQUENCE [LARGE SCALE GENOMIC DNA]</scope>
    <source>
        <strain evidence="3 4">ZRIMU1585</strain>
    </source>
</reference>
<evidence type="ECO:0000256" key="2">
    <source>
        <dbReference type="SAM" id="Phobius"/>
    </source>
</evidence>
<gene>
    <name evidence="3" type="ORF">ACKI1S_06265</name>
</gene>
<accession>A0ABW9IB39</accession>
<name>A0ABW9IB39_STRGJ</name>
<feature type="region of interest" description="Disordered" evidence="1">
    <location>
        <begin position="498"/>
        <end position="519"/>
    </location>
</feature>
<feature type="transmembrane region" description="Helical" evidence="2">
    <location>
        <begin position="73"/>
        <end position="92"/>
    </location>
</feature>
<organism evidence="3 4">
    <name type="scientific">Streptomyces galilaeus</name>
    <dbReference type="NCBI Taxonomy" id="33899"/>
    <lineage>
        <taxon>Bacteria</taxon>
        <taxon>Bacillati</taxon>
        <taxon>Actinomycetota</taxon>
        <taxon>Actinomycetes</taxon>
        <taxon>Kitasatosporales</taxon>
        <taxon>Streptomycetaceae</taxon>
        <taxon>Streptomyces</taxon>
    </lineage>
</organism>
<dbReference type="RefSeq" id="WP_369279185.1">
    <property type="nucleotide sequence ID" value="NZ_JBJVMW010000005.1"/>
</dbReference>
<evidence type="ECO:0000313" key="3">
    <source>
        <dbReference type="EMBL" id="MFM9645736.1"/>
    </source>
</evidence>
<evidence type="ECO:0000313" key="4">
    <source>
        <dbReference type="Proteomes" id="UP001631993"/>
    </source>
</evidence>
<protein>
    <recommendedName>
        <fullName evidence="5">TPM domain-containing protein</fullName>
    </recommendedName>
</protein>
<evidence type="ECO:0008006" key="5">
    <source>
        <dbReference type="Google" id="ProtNLM"/>
    </source>
</evidence>
<dbReference type="EMBL" id="JBJVNE010000003">
    <property type="protein sequence ID" value="MFM9645736.1"/>
    <property type="molecule type" value="Genomic_DNA"/>
</dbReference>
<keyword evidence="2" id="KW-0472">Membrane</keyword>
<proteinExistence type="predicted"/>
<keyword evidence="2" id="KW-0812">Transmembrane</keyword>
<dbReference type="Proteomes" id="UP001631993">
    <property type="component" value="Unassembled WGS sequence"/>
</dbReference>
<evidence type="ECO:0000256" key="1">
    <source>
        <dbReference type="SAM" id="MobiDB-lite"/>
    </source>
</evidence>